<evidence type="ECO:0000313" key="10">
    <source>
        <dbReference type="Proteomes" id="UP001341444"/>
    </source>
</evidence>
<accession>A0ABU6MDP6</accession>
<dbReference type="SFLD" id="SFLDG01067">
    <property type="entry name" value="SPASM/twitch_domain_containing"/>
    <property type="match status" value="1"/>
</dbReference>
<dbReference type="SFLD" id="SFLDS00029">
    <property type="entry name" value="Radical_SAM"/>
    <property type="match status" value="1"/>
</dbReference>
<comment type="similarity">
    <text evidence="7">Belongs to the radical SAM superfamily. Anaerobic sulfatase-maturating enzyme family.</text>
</comment>
<dbReference type="InterPro" id="IPR034491">
    <property type="entry name" value="Anaerob_Ser_sulfatase-maturase"/>
</dbReference>
<keyword evidence="6" id="KW-0411">Iron-sulfur</keyword>
<dbReference type="SUPFAM" id="SSF102114">
    <property type="entry name" value="Radical SAM enzymes"/>
    <property type="match status" value="1"/>
</dbReference>
<gene>
    <name evidence="9" type="ORF">P4T90_06660</name>
</gene>
<dbReference type="InterPro" id="IPR013785">
    <property type="entry name" value="Aldolase_TIM"/>
</dbReference>
<reference evidence="9 10" key="1">
    <citation type="submission" date="2023-03" db="EMBL/GenBank/DDBJ databases">
        <title>Bacillus Genome Sequencing.</title>
        <authorList>
            <person name="Dunlap C."/>
        </authorList>
    </citation>
    <scope>NUCLEOTIDE SEQUENCE [LARGE SCALE GENOMIC DNA]</scope>
    <source>
        <strain evidence="9 10">B-23453</strain>
    </source>
</reference>
<evidence type="ECO:0000256" key="1">
    <source>
        <dbReference type="ARBA" id="ARBA00001966"/>
    </source>
</evidence>
<dbReference type="PANTHER" id="PTHR43273">
    <property type="entry name" value="ANAEROBIC SULFATASE-MATURATING ENZYME HOMOLOG ASLB-RELATED"/>
    <property type="match status" value="1"/>
</dbReference>
<dbReference type="SFLD" id="SFLDG01386">
    <property type="entry name" value="main_SPASM_domain-containing"/>
    <property type="match status" value="1"/>
</dbReference>
<keyword evidence="2" id="KW-0004">4Fe-4S</keyword>
<comment type="caution">
    <text evidence="9">The sequence shown here is derived from an EMBL/GenBank/DDBJ whole genome shotgun (WGS) entry which is preliminary data.</text>
</comment>
<comment type="cofactor">
    <cofactor evidence="1">
        <name>[4Fe-4S] cluster</name>
        <dbReference type="ChEBI" id="CHEBI:49883"/>
    </cofactor>
</comment>
<evidence type="ECO:0000256" key="3">
    <source>
        <dbReference type="ARBA" id="ARBA00022691"/>
    </source>
</evidence>
<dbReference type="NCBIfam" id="TIGR03942">
    <property type="entry name" value="sulfatase_rSAM"/>
    <property type="match status" value="1"/>
</dbReference>
<name>A0ABU6MDP6_9BACI</name>
<evidence type="ECO:0000256" key="2">
    <source>
        <dbReference type="ARBA" id="ARBA00022485"/>
    </source>
</evidence>
<evidence type="ECO:0000256" key="5">
    <source>
        <dbReference type="ARBA" id="ARBA00023004"/>
    </source>
</evidence>
<evidence type="ECO:0000313" key="9">
    <source>
        <dbReference type="EMBL" id="MED1202771.1"/>
    </source>
</evidence>
<organism evidence="9 10">
    <name type="scientific">Heyndrickxia acidicola</name>
    <dbReference type="NCBI Taxonomy" id="209389"/>
    <lineage>
        <taxon>Bacteria</taxon>
        <taxon>Bacillati</taxon>
        <taxon>Bacillota</taxon>
        <taxon>Bacilli</taxon>
        <taxon>Bacillales</taxon>
        <taxon>Bacillaceae</taxon>
        <taxon>Heyndrickxia</taxon>
    </lineage>
</organism>
<keyword evidence="3" id="KW-0949">S-adenosyl-L-methionine</keyword>
<dbReference type="Proteomes" id="UP001341444">
    <property type="component" value="Unassembled WGS sequence"/>
</dbReference>
<dbReference type="InterPro" id="IPR023885">
    <property type="entry name" value="4Fe4S-binding_SPASM_dom"/>
</dbReference>
<proteinExistence type="inferred from homology"/>
<dbReference type="PROSITE" id="PS51918">
    <property type="entry name" value="RADICAL_SAM"/>
    <property type="match status" value="1"/>
</dbReference>
<feature type="domain" description="Radical SAM core" evidence="8">
    <location>
        <begin position="1"/>
        <end position="230"/>
    </location>
</feature>
<dbReference type="RefSeq" id="WP_066267641.1">
    <property type="nucleotide sequence ID" value="NZ_JARMAB010000008.1"/>
</dbReference>
<dbReference type="NCBIfam" id="TIGR04085">
    <property type="entry name" value="rSAM_more_4Fe4S"/>
    <property type="match status" value="1"/>
</dbReference>
<dbReference type="InterPro" id="IPR007197">
    <property type="entry name" value="rSAM"/>
</dbReference>
<dbReference type="SFLD" id="SFLDF00285">
    <property type="entry name" value="anaerobic_Ser-type_sulfatase-m"/>
    <property type="match status" value="1"/>
</dbReference>
<dbReference type="Gene3D" id="3.20.20.70">
    <property type="entry name" value="Aldolase class I"/>
    <property type="match status" value="1"/>
</dbReference>
<protein>
    <submittedName>
        <fullName evidence="9">Anaerobic sulfatase maturase</fullName>
    </submittedName>
</protein>
<dbReference type="CDD" id="cd21120">
    <property type="entry name" value="SPASM_anSME"/>
    <property type="match status" value="1"/>
</dbReference>
<dbReference type="EMBL" id="JARMAB010000008">
    <property type="protein sequence ID" value="MED1202771.1"/>
    <property type="molecule type" value="Genomic_DNA"/>
</dbReference>
<dbReference type="InterPro" id="IPR023867">
    <property type="entry name" value="Sulphatase_maturase_rSAM"/>
</dbReference>
<dbReference type="Pfam" id="PF13186">
    <property type="entry name" value="SPASM"/>
    <property type="match status" value="1"/>
</dbReference>
<evidence type="ECO:0000256" key="7">
    <source>
        <dbReference type="ARBA" id="ARBA00023601"/>
    </source>
</evidence>
<sequence>MSVYHNFHILAKPSGPICNLDCKYCYYTEKEAYYQKGHSFRMSEEVLESYIKQYIASQDSQEIVFAWQGGEPTLIGIDFFLKAVSLQEKYANGKKITNTIQTNGTLLNNQWCEFFSANGFLVGLSLDGPESIHDQYRIDKGGKATFKLVMRGLELLKKNEVECNILTCVTRDSAYKPLEIYHFLKEQDISYIQFIPIVEREMNEEAAELSLSHATPPSLLMEEAQQTVTPWTVEPGMYGEFLNQIFNEWVAQDIGSVYVMNFEWALASWIGIPSPICIFSEECGRAVAMEHNGDLFSCDHYVYPEYRLGNIADGLLNIMNLPSQRAFGRKKSDILPSVCRTCQVRFACHGECPKHRFLVSEQNEPGLNYLCASYKKYFKHIDPYMKIMKQLLQEGLPASDIKEILPGGLGIKRKV</sequence>
<keyword evidence="10" id="KW-1185">Reference proteome</keyword>
<dbReference type="InterPro" id="IPR058240">
    <property type="entry name" value="rSAM_sf"/>
</dbReference>
<dbReference type="InterPro" id="IPR047207">
    <property type="entry name" value="SPASM_anSME"/>
</dbReference>
<dbReference type="SFLD" id="SFLDG01384">
    <property type="entry name" value="thioether_bond_formation_requi"/>
    <property type="match status" value="1"/>
</dbReference>
<dbReference type="Pfam" id="PF04055">
    <property type="entry name" value="Radical_SAM"/>
    <property type="match status" value="1"/>
</dbReference>
<evidence type="ECO:0000259" key="8">
    <source>
        <dbReference type="PROSITE" id="PS51918"/>
    </source>
</evidence>
<dbReference type="PANTHER" id="PTHR43273:SF3">
    <property type="entry name" value="ANAEROBIC SULFATASE-MATURATING ENZYME HOMOLOG ASLB-RELATED"/>
    <property type="match status" value="1"/>
</dbReference>
<keyword evidence="5" id="KW-0408">Iron</keyword>
<evidence type="ECO:0000256" key="6">
    <source>
        <dbReference type="ARBA" id="ARBA00023014"/>
    </source>
</evidence>
<dbReference type="SFLD" id="SFLDG01072">
    <property type="entry name" value="dehydrogenase_like"/>
    <property type="match status" value="1"/>
</dbReference>
<dbReference type="CDD" id="cd01335">
    <property type="entry name" value="Radical_SAM"/>
    <property type="match status" value="1"/>
</dbReference>
<keyword evidence="4" id="KW-0479">Metal-binding</keyword>
<evidence type="ECO:0000256" key="4">
    <source>
        <dbReference type="ARBA" id="ARBA00022723"/>
    </source>
</evidence>